<keyword evidence="1" id="KW-0472">Membrane</keyword>
<keyword evidence="1" id="KW-0812">Transmembrane</keyword>
<dbReference type="Gene3D" id="2.20.28.30">
    <property type="entry name" value="RNA polymerase ii, chain L"/>
    <property type="match status" value="2"/>
</dbReference>
<evidence type="ECO:0000313" key="3">
    <source>
        <dbReference type="Proteomes" id="UP000664360"/>
    </source>
</evidence>
<protein>
    <recommendedName>
        <fullName evidence="4">ATP-binding protein</fullName>
    </recommendedName>
</protein>
<evidence type="ECO:0008006" key="4">
    <source>
        <dbReference type="Google" id="ProtNLM"/>
    </source>
</evidence>
<evidence type="ECO:0000256" key="1">
    <source>
        <dbReference type="SAM" id="Phobius"/>
    </source>
</evidence>
<feature type="transmembrane region" description="Helical" evidence="1">
    <location>
        <begin position="375"/>
        <end position="396"/>
    </location>
</feature>
<dbReference type="PANTHER" id="PTHR37826">
    <property type="entry name" value="FLOTILLIN BAND_7_5 DOMAIN PROTEIN"/>
    <property type="match status" value="1"/>
</dbReference>
<sequence>MDVLTHKCPNCGGPLTFDPKDQKFHCDYCLNVYTEAEVSQYEEEQKAARNIDGNQEQPAASDDFTFTAEEQLDQMDETERQAFADAGGVSDAEATAEQTTTGEQSSMELFLCPSCGAEIVTEATTAATYCYYCHNPVVLSGRLSGDFLPNKVLPFAVEKEEAIKQFLAWTKKKWFVPKAFFNQDQIDKLTGVYFPYWATDAELDGSLQANGTVIRIWRVGDIEYTETKQYAVQREGKLSFKELVKNALSKNTQQKMVEAVQPFPLDKAIDFKSQYLAGFQAEKRDIEYQAIKADIQNELRDYSEKLLRDTANGYTTLTGVRTSTQITGEKNEYVLLPVWLVTYRSNDSDKKVYYYAMNGQTGKVSGVLPISHKKLALTSFGIFAVLAILFMIGGYLI</sequence>
<dbReference type="PANTHER" id="PTHR37826:SF3">
    <property type="entry name" value="J DOMAIN-CONTAINING PROTEIN"/>
    <property type="match status" value="1"/>
</dbReference>
<organism evidence="2 3">
    <name type="scientific">Candidatus Enterococcus mangumiae</name>
    <dbReference type="NCBI Taxonomy" id="2230878"/>
    <lineage>
        <taxon>Bacteria</taxon>
        <taxon>Bacillati</taxon>
        <taxon>Bacillota</taxon>
        <taxon>Bacilli</taxon>
        <taxon>Lactobacillales</taxon>
        <taxon>Enterococcaceae</taxon>
        <taxon>Enterococcus</taxon>
    </lineage>
</organism>
<accession>A0ABZ2SXX9</accession>
<dbReference type="Proteomes" id="UP000664360">
    <property type="component" value="Chromosome"/>
</dbReference>
<reference evidence="2 3" key="1">
    <citation type="submission" date="2024-03" db="EMBL/GenBank/DDBJ databases">
        <title>The Genome Sequence of Enterococcus sp. DIV1094.</title>
        <authorList>
            <consortium name="The Broad Institute Genomics Platform"/>
            <consortium name="The Broad Institute Microbial Omics Core"/>
            <consortium name="The Broad Institute Genomic Center for Infectious Diseases"/>
            <person name="Earl A."/>
            <person name="Manson A."/>
            <person name="Gilmore M."/>
            <person name="Schwartman J."/>
            <person name="Shea T."/>
            <person name="Abouelleil A."/>
            <person name="Cao P."/>
            <person name="Chapman S."/>
            <person name="Cusick C."/>
            <person name="Young S."/>
            <person name="Neafsey D."/>
            <person name="Nusbaum C."/>
            <person name="Birren B."/>
        </authorList>
    </citation>
    <scope>NUCLEOTIDE SEQUENCE [LARGE SCALE GENOMIC DNA]</scope>
    <source>
        <strain evidence="2 3">DIV1094</strain>
    </source>
</reference>
<name>A0ABZ2SXX9_9ENTE</name>
<keyword evidence="3" id="KW-1185">Reference proteome</keyword>
<dbReference type="RefSeq" id="WP_206856577.1">
    <property type="nucleotide sequence ID" value="NZ_CP147250.1"/>
</dbReference>
<keyword evidence="1" id="KW-1133">Transmembrane helix</keyword>
<proteinExistence type="predicted"/>
<gene>
    <name evidence="2" type="ORF">DOK79_002000</name>
</gene>
<dbReference type="EMBL" id="CP147250">
    <property type="protein sequence ID" value="WYJ80437.1"/>
    <property type="molecule type" value="Genomic_DNA"/>
</dbReference>
<evidence type="ECO:0000313" key="2">
    <source>
        <dbReference type="EMBL" id="WYJ80437.1"/>
    </source>
</evidence>